<keyword evidence="1" id="KW-0175">Coiled coil</keyword>
<evidence type="ECO:0000256" key="2">
    <source>
        <dbReference type="SAM" id="MobiDB-lite"/>
    </source>
</evidence>
<feature type="coiled-coil region" evidence="1">
    <location>
        <begin position="696"/>
        <end position="736"/>
    </location>
</feature>
<feature type="region of interest" description="Disordered" evidence="2">
    <location>
        <begin position="131"/>
        <end position="157"/>
    </location>
</feature>
<gene>
    <name evidence="5" type="ORF">FHK81_05335</name>
</gene>
<feature type="compositionally biased region" description="Low complexity" evidence="2">
    <location>
        <begin position="406"/>
        <end position="430"/>
    </location>
</feature>
<proteinExistence type="predicted"/>
<dbReference type="GO" id="GO:0090313">
    <property type="term" value="P:regulation of protein targeting to membrane"/>
    <property type="evidence" value="ECO:0007669"/>
    <property type="project" value="TreeGrafter"/>
</dbReference>
<sequence length="755" mass="80376">MKAVRYVLYAVIALIVLAVAAVAIAVAVINPNDYKPQIEAAVEKNTNLQLQLEGDIGWSFIPLGLELNQVEATLEGERFVALEQLIAKIDFWSLIAMSPQVNTFLLNGLDARLEVNEQGEGNWARIMPEKSADGTEAPATDGASAEPAPTETADTAQETGGEALNFNVENVEISNASVHYNDKSTGQSVTLEDFTVTASNITLGSEFPLDIRFKVETSQPKFAVDGSISAQLKANQALNEFAMSGLKAVFDMNGEPFGGKSVTAELGGSLAANLENETATLSGFTASLANLSLSTDLNVKGFGDKPALDGKLAISEFSLKQLLSNLGQPAIETEDPDVLKAIALSTNLGGEPGTVALSNLKITLDDTTFNGGGSYNLGTGGLVFDLNGDKLNADRYLPPTPEEGEAAASETAAESDSPAQQTAAASQPENDLLPLETLRTLLLDIDFGLGELIVSNLTINEIKASTTAKDGLLKVDEFSGKLYDGSFGANVTIDARSDNPKYTVRSDVNNVQTLPLLTDLAEVDMLSGGANLTLAVNTSGNRISALRNNASGDISFNLAEGQFRKMNLTRMACQGIALVNQDSLTTTDWGTTTPFNDMRGTLKIDGNTLNNTDLVAALAGMRLEGNGTVDLEQTNLDYELGLRIVGEIHRDEACRVTEYVENVVIPVECRGNFSEDPAGLCSFDGSRFRDTIKDIAANAARAKAQEEIDRAKAKAEEKVDEARQKAEDKVNEKLQEKLGEEGGKVKDALKGLFGQ</sequence>
<dbReference type="EMBL" id="VMRX01000012">
    <property type="protein sequence ID" value="TVT34722.1"/>
    <property type="molecule type" value="Genomic_DNA"/>
</dbReference>
<dbReference type="GO" id="GO:0005886">
    <property type="term" value="C:plasma membrane"/>
    <property type="evidence" value="ECO:0007669"/>
    <property type="project" value="TreeGrafter"/>
</dbReference>
<evidence type="ECO:0000313" key="6">
    <source>
        <dbReference type="Proteomes" id="UP000319142"/>
    </source>
</evidence>
<feature type="domain" description="AsmA" evidence="4">
    <location>
        <begin position="1"/>
        <end position="613"/>
    </location>
</feature>
<evidence type="ECO:0000313" key="5">
    <source>
        <dbReference type="EMBL" id="TVT34722.1"/>
    </source>
</evidence>
<comment type="caution">
    <text evidence="5">The sequence shown here is derived from an EMBL/GenBank/DDBJ whole genome shotgun (WGS) entry which is preliminary data.</text>
</comment>
<feature type="compositionally biased region" description="Low complexity" evidence="2">
    <location>
        <begin position="145"/>
        <end position="157"/>
    </location>
</feature>
<reference evidence="5 6" key="1">
    <citation type="submission" date="2019-07" db="EMBL/GenBank/DDBJ databases">
        <title>The pathways for chlorine oxyanion respiration interact through the shared metabolite chlorate.</title>
        <authorList>
            <person name="Barnum T.P."/>
            <person name="Cheng Y."/>
            <person name="Hill K.A."/>
            <person name="Lucas L.N."/>
            <person name="Carlson H.K."/>
            <person name="Coates J.D."/>
        </authorList>
    </citation>
    <scope>NUCLEOTIDE SEQUENCE [LARGE SCALE GENOMIC DNA]</scope>
    <source>
        <strain evidence="5">UCB</strain>
    </source>
</reference>
<dbReference type="PANTHER" id="PTHR30441">
    <property type="entry name" value="DUF748 DOMAIN-CONTAINING PROTEIN"/>
    <property type="match status" value="1"/>
</dbReference>
<keyword evidence="3" id="KW-0472">Membrane</keyword>
<dbReference type="RefSeq" id="WP_273132853.1">
    <property type="nucleotide sequence ID" value="NZ_VMRX01000012.1"/>
</dbReference>
<name>A0A558BDY7_9GAMM</name>
<dbReference type="Pfam" id="PF05170">
    <property type="entry name" value="AsmA"/>
    <property type="match status" value="1"/>
</dbReference>
<evidence type="ECO:0000256" key="3">
    <source>
        <dbReference type="SAM" id="Phobius"/>
    </source>
</evidence>
<organism evidence="5 6">
    <name type="scientific">Marinobacter vinifirmus</name>
    <dbReference type="NCBI Taxonomy" id="355591"/>
    <lineage>
        <taxon>Bacteria</taxon>
        <taxon>Pseudomonadati</taxon>
        <taxon>Pseudomonadota</taxon>
        <taxon>Gammaproteobacteria</taxon>
        <taxon>Pseudomonadales</taxon>
        <taxon>Marinobacteraceae</taxon>
        <taxon>Marinobacter</taxon>
    </lineage>
</organism>
<dbReference type="InterPro" id="IPR052894">
    <property type="entry name" value="AsmA-related"/>
</dbReference>
<dbReference type="AlphaFoldDB" id="A0A558BDY7"/>
<accession>A0A558BDY7</accession>
<keyword evidence="3" id="KW-0812">Transmembrane</keyword>
<dbReference type="Proteomes" id="UP000319142">
    <property type="component" value="Unassembled WGS sequence"/>
</dbReference>
<dbReference type="InterPro" id="IPR007844">
    <property type="entry name" value="AsmA"/>
</dbReference>
<feature type="region of interest" description="Disordered" evidence="2">
    <location>
        <begin position="393"/>
        <end position="430"/>
    </location>
</feature>
<evidence type="ECO:0000259" key="4">
    <source>
        <dbReference type="Pfam" id="PF05170"/>
    </source>
</evidence>
<feature type="transmembrane region" description="Helical" evidence="3">
    <location>
        <begin position="7"/>
        <end position="29"/>
    </location>
</feature>
<keyword evidence="3" id="KW-1133">Transmembrane helix</keyword>
<protein>
    <submittedName>
        <fullName evidence="5">AsmA family protein</fullName>
    </submittedName>
</protein>
<evidence type="ECO:0000256" key="1">
    <source>
        <dbReference type="SAM" id="Coils"/>
    </source>
</evidence>
<dbReference type="PANTHER" id="PTHR30441:SF4">
    <property type="entry name" value="PROTEIN ASMA"/>
    <property type="match status" value="1"/>
</dbReference>